<comment type="caution">
    <text evidence="1">The sequence shown here is derived from an EMBL/GenBank/DDBJ whole genome shotgun (WGS) entry which is preliminary data.</text>
</comment>
<evidence type="ECO:0000313" key="2">
    <source>
        <dbReference type="Proteomes" id="UP000324222"/>
    </source>
</evidence>
<reference evidence="1 2" key="1">
    <citation type="submission" date="2019-05" db="EMBL/GenBank/DDBJ databases">
        <title>Another draft genome of Portunus trituberculatus and its Hox gene families provides insights of decapod evolution.</title>
        <authorList>
            <person name="Jeong J.-H."/>
            <person name="Song I."/>
            <person name="Kim S."/>
            <person name="Choi T."/>
            <person name="Kim D."/>
            <person name="Ryu S."/>
            <person name="Kim W."/>
        </authorList>
    </citation>
    <scope>NUCLEOTIDE SEQUENCE [LARGE SCALE GENOMIC DNA]</scope>
    <source>
        <tissue evidence="1">Muscle</tissue>
    </source>
</reference>
<dbReference type="EMBL" id="VSRR010003888">
    <property type="protein sequence ID" value="MPC37800.1"/>
    <property type="molecule type" value="Genomic_DNA"/>
</dbReference>
<dbReference type="AlphaFoldDB" id="A0A5B7ESK0"/>
<keyword evidence="2" id="KW-1185">Reference proteome</keyword>
<protein>
    <submittedName>
        <fullName evidence="1">Uncharacterized protein</fullName>
    </submittedName>
</protein>
<sequence length="134" mass="14673">MHCEYLAFSACLYFSLSSSIPPSNFAGSLPLALPSPPLHPFLVLESLLPSLTLDKFLPFFPLDKLLSSLPPLFRQGLHSLLPSVPPSRYSQTSSLLSFPLVSSLPRTLPNFPSLSIGRGGLLCHTRETHDVRSE</sequence>
<name>A0A5B7ESK0_PORTR</name>
<organism evidence="1 2">
    <name type="scientific">Portunus trituberculatus</name>
    <name type="common">Swimming crab</name>
    <name type="synonym">Neptunus trituberculatus</name>
    <dbReference type="NCBI Taxonomy" id="210409"/>
    <lineage>
        <taxon>Eukaryota</taxon>
        <taxon>Metazoa</taxon>
        <taxon>Ecdysozoa</taxon>
        <taxon>Arthropoda</taxon>
        <taxon>Crustacea</taxon>
        <taxon>Multicrustacea</taxon>
        <taxon>Malacostraca</taxon>
        <taxon>Eumalacostraca</taxon>
        <taxon>Eucarida</taxon>
        <taxon>Decapoda</taxon>
        <taxon>Pleocyemata</taxon>
        <taxon>Brachyura</taxon>
        <taxon>Eubrachyura</taxon>
        <taxon>Portunoidea</taxon>
        <taxon>Portunidae</taxon>
        <taxon>Portuninae</taxon>
        <taxon>Portunus</taxon>
    </lineage>
</organism>
<proteinExistence type="predicted"/>
<gene>
    <name evidence="1" type="ORF">E2C01_031291</name>
</gene>
<dbReference type="Proteomes" id="UP000324222">
    <property type="component" value="Unassembled WGS sequence"/>
</dbReference>
<evidence type="ECO:0000313" key="1">
    <source>
        <dbReference type="EMBL" id="MPC37800.1"/>
    </source>
</evidence>
<accession>A0A5B7ESK0</accession>